<dbReference type="PROSITE" id="PS51898">
    <property type="entry name" value="TYR_RECOMBINASE"/>
    <property type="match status" value="1"/>
</dbReference>
<dbReference type="GO" id="GO:0006310">
    <property type="term" value="P:DNA recombination"/>
    <property type="evidence" value="ECO:0007669"/>
    <property type="project" value="UniProtKB-KW"/>
</dbReference>
<evidence type="ECO:0000259" key="2">
    <source>
        <dbReference type="PROSITE" id="PS51898"/>
    </source>
</evidence>
<reference evidence="3 4" key="1">
    <citation type="journal article" date="2001" name="J. Bacteriol.">
        <title>Genome sequence and comparative analysis of the solvent-producing bacterium Clostridium acetobutylicum.</title>
        <authorList>
            <person name="Nolling J."/>
            <person name="Breton G."/>
            <person name="Omelchenko M.V."/>
            <person name="Makarova K.S."/>
            <person name="Zeng Q."/>
            <person name="Gibson R."/>
            <person name="Lee H.M."/>
            <person name="Dubois J."/>
            <person name="Qiu D."/>
            <person name="Hitti J."/>
            <person name="Wolf Y.I."/>
            <person name="Tatusov R.L."/>
            <person name="Sabathe F."/>
            <person name="Doucette-Stamm L."/>
            <person name="Soucaille P."/>
            <person name="Daly M.J."/>
            <person name="Bennett G.N."/>
            <person name="Koonin E.V."/>
            <person name="Smith D.R."/>
        </authorList>
    </citation>
    <scope>NUCLEOTIDE SEQUENCE [LARGE SCALE GENOMIC DNA]</scope>
    <source>
        <strain evidence="4">ATCC 824 / DSM 792 / JCM 1419 / LMG 5710 / VKM B-1787</strain>
    </source>
</reference>
<dbReference type="SUPFAM" id="SSF56349">
    <property type="entry name" value="DNA breaking-rejoining enzymes"/>
    <property type="match status" value="1"/>
</dbReference>
<dbReference type="GeneID" id="44999298"/>
<organism evidence="3 4">
    <name type="scientific">Clostridium acetobutylicum (strain ATCC 824 / DSM 792 / JCM 1419 / IAM 19013 / LMG 5710 / NBRC 13948 / NRRL B-527 / VKM B-1787 / 2291 / W)</name>
    <dbReference type="NCBI Taxonomy" id="272562"/>
    <lineage>
        <taxon>Bacteria</taxon>
        <taxon>Bacillati</taxon>
        <taxon>Bacillota</taxon>
        <taxon>Clostridia</taxon>
        <taxon>Eubacteriales</taxon>
        <taxon>Clostridiaceae</taxon>
        <taxon>Clostridium</taxon>
    </lineage>
</organism>
<dbReference type="GO" id="GO:0015074">
    <property type="term" value="P:DNA integration"/>
    <property type="evidence" value="ECO:0007669"/>
    <property type="project" value="InterPro"/>
</dbReference>
<dbReference type="Gene3D" id="1.10.443.10">
    <property type="entry name" value="Intergrase catalytic core"/>
    <property type="match status" value="1"/>
</dbReference>
<dbReference type="KEGG" id="cac:CA_C2813"/>
<proteinExistence type="predicted"/>
<evidence type="ECO:0000313" key="4">
    <source>
        <dbReference type="Proteomes" id="UP000000814"/>
    </source>
</evidence>
<dbReference type="RefSeq" id="WP_010966098.1">
    <property type="nucleotide sequence ID" value="NC_003030.1"/>
</dbReference>
<dbReference type="InterPro" id="IPR011010">
    <property type="entry name" value="DNA_brk_join_enz"/>
</dbReference>
<protein>
    <submittedName>
        <fullName evidence="3">Predicted integrase of XerC/XerD family</fullName>
    </submittedName>
</protein>
<accession>Q97FC7</accession>
<dbReference type="InterPro" id="IPR002104">
    <property type="entry name" value="Integrase_catalytic"/>
</dbReference>
<feature type="domain" description="Tyr recombinase" evidence="2">
    <location>
        <begin position="1"/>
        <end position="62"/>
    </location>
</feature>
<dbReference type="Proteomes" id="UP000000814">
    <property type="component" value="Chromosome"/>
</dbReference>
<dbReference type="InterPro" id="IPR013762">
    <property type="entry name" value="Integrase-like_cat_sf"/>
</dbReference>
<sequence>MFNRLSVRAIQKALKIVTDYLGLEYISTHSFRKLYAVTAYEANGNNIELVKELLNHTSIATT</sequence>
<dbReference type="AlphaFoldDB" id="Q97FC7"/>
<keyword evidence="1" id="KW-0233">DNA recombination</keyword>
<gene>
    <name evidence="3" type="ordered locus">CA_C2813</name>
</gene>
<evidence type="ECO:0000313" key="3">
    <source>
        <dbReference type="EMBL" id="AAK80757.1"/>
    </source>
</evidence>
<name>Q97FC7_CLOAB</name>
<evidence type="ECO:0000256" key="1">
    <source>
        <dbReference type="ARBA" id="ARBA00023172"/>
    </source>
</evidence>
<dbReference type="PIR" id="B97246">
    <property type="entry name" value="B97246"/>
</dbReference>
<dbReference type="HOGENOM" id="CLU_2895930_0_0_9"/>
<dbReference type="eggNOG" id="COG0582">
    <property type="taxonomic scope" value="Bacteria"/>
</dbReference>
<dbReference type="Pfam" id="PF00589">
    <property type="entry name" value="Phage_integrase"/>
    <property type="match status" value="1"/>
</dbReference>
<dbReference type="EMBL" id="AE001437">
    <property type="protein sequence ID" value="AAK80757.1"/>
    <property type="molecule type" value="Genomic_DNA"/>
</dbReference>
<keyword evidence="4" id="KW-1185">Reference proteome</keyword>
<dbReference type="STRING" id="272562.CA_C2813"/>
<dbReference type="GO" id="GO:0003677">
    <property type="term" value="F:DNA binding"/>
    <property type="evidence" value="ECO:0007669"/>
    <property type="project" value="InterPro"/>
</dbReference>